<proteinExistence type="predicted"/>
<dbReference type="EMBL" id="FRXO01000003">
    <property type="protein sequence ID" value="SHO64616.1"/>
    <property type="molecule type" value="Genomic_DNA"/>
</dbReference>
<dbReference type="InterPro" id="IPR029787">
    <property type="entry name" value="Nucleotide_cyclase"/>
</dbReference>
<evidence type="ECO:0000259" key="5">
    <source>
        <dbReference type="PROSITE" id="PS50125"/>
    </source>
</evidence>
<dbReference type="InterPro" id="IPR001041">
    <property type="entry name" value="2Fe-2S_ferredoxin-type"/>
</dbReference>
<feature type="domain" description="Guanylate cyclase" evidence="5">
    <location>
        <begin position="376"/>
        <end position="511"/>
    </location>
</feature>
<dbReference type="InterPro" id="IPR001054">
    <property type="entry name" value="A/G_cyclase"/>
</dbReference>
<feature type="domain" description="2Fe-2S ferredoxin-type" evidence="6">
    <location>
        <begin position="258"/>
        <end position="353"/>
    </location>
</feature>
<feature type="transmembrane region" description="Helical" evidence="4">
    <location>
        <begin position="107"/>
        <end position="129"/>
    </location>
</feature>
<feature type="transmembrane region" description="Helical" evidence="4">
    <location>
        <begin position="149"/>
        <end position="171"/>
    </location>
</feature>
<dbReference type="Proteomes" id="UP000186406">
    <property type="component" value="Unassembled WGS sequence"/>
</dbReference>
<dbReference type="InterPro" id="IPR012675">
    <property type="entry name" value="Beta-grasp_dom_sf"/>
</dbReference>
<dbReference type="GO" id="GO:0004016">
    <property type="term" value="F:adenylate cyclase activity"/>
    <property type="evidence" value="ECO:0007669"/>
    <property type="project" value="UniProtKB-ARBA"/>
</dbReference>
<dbReference type="PANTHER" id="PTHR43081">
    <property type="entry name" value="ADENYLATE CYCLASE, TERMINAL-DIFFERENTIATION SPECIFIC-RELATED"/>
    <property type="match status" value="1"/>
</dbReference>
<evidence type="ECO:0000256" key="1">
    <source>
        <dbReference type="ARBA" id="ARBA00004651"/>
    </source>
</evidence>
<dbReference type="InterPro" id="IPR050697">
    <property type="entry name" value="Adenylyl/Guanylyl_Cyclase_3/4"/>
</dbReference>
<dbReference type="Gene3D" id="3.10.20.30">
    <property type="match status" value="1"/>
</dbReference>
<evidence type="ECO:0000313" key="8">
    <source>
        <dbReference type="Proteomes" id="UP000186406"/>
    </source>
</evidence>
<evidence type="ECO:0000259" key="6">
    <source>
        <dbReference type="PROSITE" id="PS51085"/>
    </source>
</evidence>
<comment type="subcellular location">
    <subcellularLocation>
        <location evidence="1">Cell membrane</location>
        <topology evidence="1">Multi-pass membrane protein</topology>
    </subcellularLocation>
</comment>
<sequence length="579" mass="61070">MAVDGGQAAGAPGGIRAWLAGLTAQRLRLASGLVLFAFVLTHFLNHALGIVSLEAMEAVQEVRAGFWQSVPGMVLLCGAAAIHIGLALGKTARRRTLAMPFWEAAQLLLGLAIPFLLAGHVVGTFVSRLRFDAPDEYSSVLGSIWASTAVLQSLAMLVVWAHAMIGLHYWLRGRAWYQRSLPVLFAFAVTLPLATEWGWTDAARRLPPGPGPERARLGNAFVEWNEHNTFAVRAGFAALLGGVALAIAARRRDPTGRRSIAVTFPGGRVVRVVPGATLLEIAREREIAIASVCGGRARCSTCRTRILSGLEALPPPSEAEAAVLARVHARHGVRLACQIRPASDLSVEPLLPVKAGWDGGAQVEDAFHWGVEQTVAILFVDMRGFTSLSENRLSFDVVFLLNRYLDAMAREVREAGGQVDKFIGDGVMAIFGIGQGVQAGSRAALAAAAGMGRALVELNREFEASLGQPLRIGVGIHAGPVILGRVGEAGGREAASITALGDTVNTASRLETMTKTCGGVVVASAAVVRAAGADATGIETVEVPVRGRRSQMRVCVFKEFAAVEQALAASAETGQGSKL</sequence>
<evidence type="ECO:0000256" key="2">
    <source>
        <dbReference type="ARBA" id="ARBA00022475"/>
    </source>
</evidence>
<keyword evidence="4" id="KW-0812">Transmembrane</keyword>
<dbReference type="GO" id="GO:0006171">
    <property type="term" value="P:cAMP biosynthetic process"/>
    <property type="evidence" value="ECO:0007669"/>
    <property type="project" value="TreeGrafter"/>
</dbReference>
<dbReference type="CDD" id="cd00207">
    <property type="entry name" value="fer2"/>
    <property type="match status" value="1"/>
</dbReference>
<feature type="transmembrane region" description="Helical" evidence="4">
    <location>
        <begin position="65"/>
        <end position="86"/>
    </location>
</feature>
<keyword evidence="3 4" id="KW-0472">Membrane</keyword>
<dbReference type="SUPFAM" id="SSF81343">
    <property type="entry name" value="Fumarate reductase respiratory complex transmembrane subunits"/>
    <property type="match status" value="1"/>
</dbReference>
<evidence type="ECO:0000256" key="3">
    <source>
        <dbReference type="ARBA" id="ARBA00023136"/>
    </source>
</evidence>
<feature type="transmembrane region" description="Helical" evidence="4">
    <location>
        <begin position="183"/>
        <end position="200"/>
    </location>
</feature>
<dbReference type="PROSITE" id="PS50125">
    <property type="entry name" value="GUANYLATE_CYCLASE_2"/>
    <property type="match status" value="1"/>
</dbReference>
<name>A0A1M7ZIW4_9HYPH</name>
<dbReference type="GO" id="GO:0051536">
    <property type="term" value="F:iron-sulfur cluster binding"/>
    <property type="evidence" value="ECO:0007669"/>
    <property type="project" value="InterPro"/>
</dbReference>
<dbReference type="RefSeq" id="WP_175563660.1">
    <property type="nucleotide sequence ID" value="NZ_FRXO01000003.1"/>
</dbReference>
<feature type="transmembrane region" description="Helical" evidence="4">
    <location>
        <begin position="230"/>
        <end position="249"/>
    </location>
</feature>
<dbReference type="SMART" id="SM00044">
    <property type="entry name" value="CYCc"/>
    <property type="match status" value="1"/>
</dbReference>
<dbReference type="GO" id="GO:0035556">
    <property type="term" value="P:intracellular signal transduction"/>
    <property type="evidence" value="ECO:0007669"/>
    <property type="project" value="InterPro"/>
</dbReference>
<keyword evidence="8" id="KW-1185">Reference proteome</keyword>
<evidence type="ECO:0000313" key="7">
    <source>
        <dbReference type="EMBL" id="SHO64616.1"/>
    </source>
</evidence>
<dbReference type="PROSITE" id="PS51085">
    <property type="entry name" value="2FE2S_FER_2"/>
    <property type="match status" value="1"/>
</dbReference>
<dbReference type="STRING" id="1123029.SAMN02745172_01780"/>
<dbReference type="SUPFAM" id="SSF54292">
    <property type="entry name" value="2Fe-2S ferredoxin-like"/>
    <property type="match status" value="1"/>
</dbReference>
<keyword evidence="2" id="KW-1003">Cell membrane</keyword>
<evidence type="ECO:0000256" key="4">
    <source>
        <dbReference type="SAM" id="Phobius"/>
    </source>
</evidence>
<accession>A0A1M7ZIW4</accession>
<dbReference type="InterPro" id="IPR034804">
    <property type="entry name" value="SQR/QFR_C/D"/>
</dbReference>
<organism evidence="7 8">
    <name type="scientific">Pseudoxanthobacter soli DSM 19599</name>
    <dbReference type="NCBI Taxonomy" id="1123029"/>
    <lineage>
        <taxon>Bacteria</taxon>
        <taxon>Pseudomonadati</taxon>
        <taxon>Pseudomonadota</taxon>
        <taxon>Alphaproteobacteria</taxon>
        <taxon>Hyphomicrobiales</taxon>
        <taxon>Segnochrobactraceae</taxon>
        <taxon>Pseudoxanthobacter</taxon>
    </lineage>
</organism>
<dbReference type="PANTHER" id="PTHR43081:SF17">
    <property type="entry name" value="BLL5647 PROTEIN"/>
    <property type="match status" value="1"/>
</dbReference>
<dbReference type="Pfam" id="PF00111">
    <property type="entry name" value="Fer2"/>
    <property type="match status" value="1"/>
</dbReference>
<dbReference type="Gene3D" id="3.30.70.1230">
    <property type="entry name" value="Nucleotide cyclase"/>
    <property type="match status" value="1"/>
</dbReference>
<dbReference type="Pfam" id="PF00211">
    <property type="entry name" value="Guanylate_cyc"/>
    <property type="match status" value="1"/>
</dbReference>
<dbReference type="CDD" id="cd07302">
    <property type="entry name" value="CHD"/>
    <property type="match status" value="1"/>
</dbReference>
<gene>
    <name evidence="7" type="ORF">SAMN02745172_01780</name>
</gene>
<dbReference type="AlphaFoldDB" id="A0A1M7ZIW4"/>
<dbReference type="SUPFAM" id="SSF55073">
    <property type="entry name" value="Nucleotide cyclase"/>
    <property type="match status" value="1"/>
</dbReference>
<protein>
    <submittedName>
        <fullName evidence="7">Adenylate cyclase</fullName>
    </submittedName>
</protein>
<reference evidence="7 8" key="1">
    <citation type="submission" date="2016-12" db="EMBL/GenBank/DDBJ databases">
        <authorList>
            <person name="Song W.-J."/>
            <person name="Kurnit D.M."/>
        </authorList>
    </citation>
    <scope>NUCLEOTIDE SEQUENCE [LARGE SCALE GENOMIC DNA]</scope>
    <source>
        <strain evidence="7 8">DSM 19599</strain>
    </source>
</reference>
<feature type="transmembrane region" description="Helical" evidence="4">
    <location>
        <begin position="33"/>
        <end position="53"/>
    </location>
</feature>
<dbReference type="InterPro" id="IPR036010">
    <property type="entry name" value="2Fe-2S_ferredoxin-like_sf"/>
</dbReference>
<keyword evidence="4" id="KW-1133">Transmembrane helix</keyword>
<dbReference type="GO" id="GO:0005886">
    <property type="term" value="C:plasma membrane"/>
    <property type="evidence" value="ECO:0007669"/>
    <property type="project" value="UniProtKB-SubCell"/>
</dbReference>